<evidence type="ECO:0000313" key="5">
    <source>
        <dbReference type="Proteomes" id="UP000000235"/>
    </source>
</evidence>
<dbReference type="KEGG" id="stp:Strop_0502"/>
<evidence type="ECO:0000313" key="4">
    <source>
        <dbReference type="EMBL" id="ABP52987.1"/>
    </source>
</evidence>
<dbReference type="InterPro" id="IPR012338">
    <property type="entry name" value="Beta-lactam/transpept-like"/>
</dbReference>
<reference evidence="5" key="1">
    <citation type="journal article" date="2007" name="Proc. Natl. Acad. Sci. U.S.A.">
        <title>Genome sequencing reveals complex secondary metabolome in the marine actinomycete Salinispora tropica.</title>
        <authorList>
            <person name="Udwary D.W."/>
            <person name="Zeigler L."/>
            <person name="Asolkar R.N."/>
            <person name="Singan V."/>
            <person name="Lapidus A."/>
            <person name="Fenical W."/>
            <person name="Jensen P.R."/>
            <person name="Moore B.S."/>
        </authorList>
    </citation>
    <scope>NUCLEOTIDE SEQUENCE [LARGE SCALE GENOMIC DNA]</scope>
    <source>
        <strain evidence="5">ATCC BAA-916 / DSM 44818 / CNB-440</strain>
    </source>
</reference>
<evidence type="ECO:0000256" key="2">
    <source>
        <dbReference type="ARBA" id="ARBA00023136"/>
    </source>
</evidence>
<dbReference type="Pfam" id="PF00144">
    <property type="entry name" value="Beta-lactamase"/>
    <property type="match status" value="1"/>
</dbReference>
<dbReference type="Gene3D" id="3.40.710.10">
    <property type="entry name" value="DD-peptidase/beta-lactamase superfamily"/>
    <property type="match status" value="1"/>
</dbReference>
<proteinExistence type="predicted"/>
<protein>
    <submittedName>
        <fullName evidence="4">Beta-lactamase</fullName>
    </submittedName>
</protein>
<gene>
    <name evidence="4" type="ordered locus">Strop_0502</name>
</gene>
<dbReference type="RefSeq" id="WP_011904421.1">
    <property type="nucleotide sequence ID" value="NC_009380.1"/>
</dbReference>
<dbReference type="EMBL" id="CP000667">
    <property type="protein sequence ID" value="ABP52987.1"/>
    <property type="molecule type" value="Genomic_DNA"/>
</dbReference>
<dbReference type="Proteomes" id="UP000000235">
    <property type="component" value="Chromosome"/>
</dbReference>
<keyword evidence="5" id="KW-1185">Reference proteome</keyword>
<evidence type="ECO:0000256" key="1">
    <source>
        <dbReference type="ARBA" id="ARBA00004370"/>
    </source>
</evidence>
<dbReference type="InterPro" id="IPR050491">
    <property type="entry name" value="AmpC-like"/>
</dbReference>
<dbReference type="PANTHER" id="PTHR46825:SF11">
    <property type="entry name" value="PENICILLIN-BINDING PROTEIN 4"/>
    <property type="match status" value="1"/>
</dbReference>
<feature type="domain" description="Beta-lactamase-related" evidence="3">
    <location>
        <begin position="19"/>
        <end position="342"/>
    </location>
</feature>
<dbReference type="PANTHER" id="PTHR46825">
    <property type="entry name" value="D-ALANYL-D-ALANINE-CARBOXYPEPTIDASE/ENDOPEPTIDASE AMPH"/>
    <property type="match status" value="1"/>
</dbReference>
<dbReference type="GO" id="GO:0016020">
    <property type="term" value="C:membrane"/>
    <property type="evidence" value="ECO:0007669"/>
    <property type="project" value="UniProtKB-SubCell"/>
</dbReference>
<dbReference type="AlphaFoldDB" id="A4X287"/>
<dbReference type="HOGENOM" id="CLU_020027_0_3_11"/>
<accession>A4X287</accession>
<dbReference type="InterPro" id="IPR001466">
    <property type="entry name" value="Beta-lactam-related"/>
</dbReference>
<organism evidence="4 5">
    <name type="scientific">Salinispora tropica (strain ATCC BAA-916 / DSM 44818 / JCM 13857 / NBRC 105044 / CNB-440)</name>
    <dbReference type="NCBI Taxonomy" id="369723"/>
    <lineage>
        <taxon>Bacteria</taxon>
        <taxon>Bacillati</taxon>
        <taxon>Actinomycetota</taxon>
        <taxon>Actinomycetes</taxon>
        <taxon>Micromonosporales</taxon>
        <taxon>Micromonosporaceae</taxon>
        <taxon>Salinispora</taxon>
    </lineage>
</organism>
<dbReference type="STRING" id="369723.Strop_0502"/>
<sequence length="358" mass="39051">MPESSVLADIPAAVARAAETDGFSGVVLIRRGEDTLHSCVTGLAQRAWQVPHTLDTRFRVASVSKMFTAVGVLQLVERGLLDLDAPIVELLDLAETTISAQVTVRQLLTMTGGIADWFDETGDWEATWAELLRTHPVYLLRRNADYLPLFADKPARFPPGERHEYNGASYILLGMLIEQLTMAPFAEHLREHVFGPAAMTDTDLLPLEADAPRVADGYVPARDGTGAITGWTRNIYATTPEPAADGGATATAADLIAFTQALRAGALLPDQAVAEMLAPRVAEREEKVRGYLWRYGYGVMSILDDDGTVIRWGHTGEEDGVSTRLYHYPSLNIDVAICANTSWSAGKLAWNIHDLLLP</sequence>
<keyword evidence="2" id="KW-0472">Membrane</keyword>
<dbReference type="eggNOG" id="COG1680">
    <property type="taxonomic scope" value="Bacteria"/>
</dbReference>
<dbReference type="PATRIC" id="fig|369723.5.peg.524"/>
<name>A4X287_SALTO</name>
<dbReference type="SUPFAM" id="SSF56601">
    <property type="entry name" value="beta-lactamase/transpeptidase-like"/>
    <property type="match status" value="1"/>
</dbReference>
<evidence type="ECO:0000259" key="3">
    <source>
        <dbReference type="Pfam" id="PF00144"/>
    </source>
</evidence>
<comment type="subcellular location">
    <subcellularLocation>
        <location evidence="1">Membrane</location>
    </subcellularLocation>
</comment>